<evidence type="ECO:0000256" key="1">
    <source>
        <dbReference type="SAM" id="Phobius"/>
    </source>
</evidence>
<keyword evidence="1" id="KW-0812">Transmembrane</keyword>
<feature type="transmembrane region" description="Helical" evidence="1">
    <location>
        <begin position="20"/>
        <end position="38"/>
    </location>
</feature>
<dbReference type="AlphaFoldDB" id="A0A9N9GRM1"/>
<evidence type="ECO:0000313" key="2">
    <source>
        <dbReference type="EMBL" id="CAG8628599.1"/>
    </source>
</evidence>
<gene>
    <name evidence="2" type="ORF">AMORRO_LOCUS8985</name>
</gene>
<accession>A0A9N9GRM1</accession>
<keyword evidence="1" id="KW-1133">Transmembrane helix</keyword>
<comment type="caution">
    <text evidence="2">The sequence shown here is derived from an EMBL/GenBank/DDBJ whole genome shotgun (WGS) entry which is preliminary data.</text>
</comment>
<reference evidence="2" key="1">
    <citation type="submission" date="2021-06" db="EMBL/GenBank/DDBJ databases">
        <authorList>
            <person name="Kallberg Y."/>
            <person name="Tangrot J."/>
            <person name="Rosling A."/>
        </authorList>
    </citation>
    <scope>NUCLEOTIDE SEQUENCE</scope>
    <source>
        <strain evidence="2">CL551</strain>
    </source>
</reference>
<protein>
    <submittedName>
        <fullName evidence="2">13979_t:CDS:1</fullName>
    </submittedName>
</protein>
<keyword evidence="3" id="KW-1185">Reference proteome</keyword>
<sequence>RVSKKNEKEERLITKYNEKVTVFINSVIGSMIVFPGCFRNSYSIKKTWDTKLLPSDSSNADAFKCHLGLIISKRGLIKTHKEYINFYTMPKIQYVNLNRNLEIELSTTNSILYSYFLNNGIAISKDQAHELFESVRFIIPDIRSPNFDINADAFQAMHFNISIPLVEISFDSISPSDELIQTLESAVQNTNPYLLLCKAFEKFGDLIPCKIIIGKKLTRNCQEFSLMQYDNVDQFMEIPLKKVTDENNSEFQDVLNEWKTLLFRYGFDSTYLIGNEECVKIEHIEEWMSKEDLQLEIIKYLDLKPTYKIFNHSMCKKIEKCFMKENQVLMTGYIKIDSINICNYYVEFDTPLQSDNYQIFGLITNNNSKISKNSIVKFESLTKHGFVAIFKSFDDKKVCDYNVSWMMIGIPRVVGFYSIHTRDLAILYEREVNINISSEVKEYEIRLYFSSLLRSIYFLSTRIEFPKDSNAPFIETQYLEETRVVKLINKDEDINKKVDNFVFHYIFYSFPSYQDWIIPDLIMLSNKKYSPEKSNLWEFSFQNPYRLYGKNLGHTIPQT</sequence>
<keyword evidence="1" id="KW-0472">Membrane</keyword>
<organism evidence="2 3">
    <name type="scientific">Acaulospora morrowiae</name>
    <dbReference type="NCBI Taxonomy" id="94023"/>
    <lineage>
        <taxon>Eukaryota</taxon>
        <taxon>Fungi</taxon>
        <taxon>Fungi incertae sedis</taxon>
        <taxon>Mucoromycota</taxon>
        <taxon>Glomeromycotina</taxon>
        <taxon>Glomeromycetes</taxon>
        <taxon>Diversisporales</taxon>
        <taxon>Acaulosporaceae</taxon>
        <taxon>Acaulospora</taxon>
    </lineage>
</organism>
<evidence type="ECO:0000313" key="3">
    <source>
        <dbReference type="Proteomes" id="UP000789342"/>
    </source>
</evidence>
<dbReference type="Proteomes" id="UP000789342">
    <property type="component" value="Unassembled WGS sequence"/>
</dbReference>
<proteinExistence type="predicted"/>
<feature type="non-terminal residue" evidence="2">
    <location>
        <position position="559"/>
    </location>
</feature>
<name>A0A9N9GRM1_9GLOM</name>
<dbReference type="EMBL" id="CAJVPV010008273">
    <property type="protein sequence ID" value="CAG8628599.1"/>
    <property type="molecule type" value="Genomic_DNA"/>
</dbReference>
<dbReference type="OrthoDB" id="2397546at2759"/>